<reference evidence="2 3" key="1">
    <citation type="submission" date="2019-04" db="EMBL/GenBank/DDBJ databases">
        <title>Streptomyces oryziradicis sp. nov., a novel actinomycete isolated from rhizosphere soil of rice (Oryza sativa L.).</title>
        <authorList>
            <person name="Li C."/>
        </authorList>
    </citation>
    <scope>NUCLEOTIDE SEQUENCE [LARGE SCALE GENOMIC DNA]</scope>
    <source>
        <strain evidence="2 3">NEAU-C40</strain>
    </source>
</reference>
<evidence type="ECO:0000313" key="3">
    <source>
        <dbReference type="Proteomes" id="UP000305778"/>
    </source>
</evidence>
<keyword evidence="3" id="KW-1185">Reference proteome</keyword>
<dbReference type="AlphaFoldDB" id="A0A4U0RC78"/>
<proteinExistence type="predicted"/>
<evidence type="ECO:0000256" key="1">
    <source>
        <dbReference type="SAM" id="MobiDB-lite"/>
    </source>
</evidence>
<comment type="caution">
    <text evidence="2">The sequence shown here is derived from an EMBL/GenBank/DDBJ whole genome shotgun (WGS) entry which is preliminary data.</text>
</comment>
<feature type="compositionally biased region" description="Basic and acidic residues" evidence="1">
    <location>
        <begin position="80"/>
        <end position="89"/>
    </location>
</feature>
<gene>
    <name evidence="2" type="ORF">FCI23_55205</name>
</gene>
<organism evidence="2 3">
    <name type="scientific">Actinacidiphila oryziradicis</name>
    <dbReference type="NCBI Taxonomy" id="2571141"/>
    <lineage>
        <taxon>Bacteria</taxon>
        <taxon>Bacillati</taxon>
        <taxon>Actinomycetota</taxon>
        <taxon>Actinomycetes</taxon>
        <taxon>Kitasatosporales</taxon>
        <taxon>Streptomycetaceae</taxon>
        <taxon>Actinacidiphila</taxon>
    </lineage>
</organism>
<protein>
    <submittedName>
        <fullName evidence="2">Uncharacterized protein</fullName>
    </submittedName>
</protein>
<dbReference type="EMBL" id="SUMC01000288">
    <property type="protein sequence ID" value="TJZ92120.1"/>
    <property type="molecule type" value="Genomic_DNA"/>
</dbReference>
<sequence length="89" mass="9198">MNRNKPGRLLSTSPMDLAQRAVITWVSKAARLSASRSERYAPASATSAAVSGSGRWPTSAATGHAPPSSRPPSDPAPDPPRSRETAGSS</sequence>
<feature type="compositionally biased region" description="Pro residues" evidence="1">
    <location>
        <begin position="68"/>
        <end position="79"/>
    </location>
</feature>
<name>A0A4U0RC78_9ACTN</name>
<feature type="compositionally biased region" description="Low complexity" evidence="1">
    <location>
        <begin position="41"/>
        <end position="53"/>
    </location>
</feature>
<evidence type="ECO:0000313" key="2">
    <source>
        <dbReference type="EMBL" id="TJZ92120.1"/>
    </source>
</evidence>
<accession>A0A4U0RC78</accession>
<feature type="region of interest" description="Disordered" evidence="1">
    <location>
        <begin position="33"/>
        <end position="89"/>
    </location>
</feature>
<dbReference type="Proteomes" id="UP000305778">
    <property type="component" value="Unassembled WGS sequence"/>
</dbReference>